<accession>A0A0M3HS33</accession>
<evidence type="ECO:0000313" key="3">
    <source>
        <dbReference type="WBParaSite" id="ALUE_0000522101-mRNA-1"/>
    </source>
</evidence>
<dbReference type="AlphaFoldDB" id="A0A0M3HS33"/>
<keyword evidence="1" id="KW-0812">Transmembrane</keyword>
<sequence>MLNDGLGPMTLTTSSVARRFSMMILFLWLRVTIVLVAVF</sequence>
<evidence type="ECO:0000313" key="2">
    <source>
        <dbReference type="Proteomes" id="UP000036681"/>
    </source>
</evidence>
<dbReference type="Proteomes" id="UP000036681">
    <property type="component" value="Unplaced"/>
</dbReference>
<name>A0A0M3HS33_ASCLU</name>
<proteinExistence type="predicted"/>
<dbReference type="WBParaSite" id="ALUE_0000522101-mRNA-1">
    <property type="protein sequence ID" value="ALUE_0000522101-mRNA-1"/>
    <property type="gene ID" value="ALUE_0000522101"/>
</dbReference>
<keyword evidence="2" id="KW-1185">Reference proteome</keyword>
<protein>
    <submittedName>
        <fullName evidence="3">Transport protein</fullName>
    </submittedName>
</protein>
<feature type="transmembrane region" description="Helical" evidence="1">
    <location>
        <begin position="20"/>
        <end position="38"/>
    </location>
</feature>
<evidence type="ECO:0000256" key="1">
    <source>
        <dbReference type="SAM" id="Phobius"/>
    </source>
</evidence>
<keyword evidence="1" id="KW-0472">Membrane</keyword>
<reference evidence="3" key="1">
    <citation type="submission" date="2017-02" db="UniProtKB">
        <authorList>
            <consortium name="WormBaseParasite"/>
        </authorList>
    </citation>
    <scope>IDENTIFICATION</scope>
</reference>
<keyword evidence="1" id="KW-1133">Transmembrane helix</keyword>
<organism evidence="2 3">
    <name type="scientific">Ascaris lumbricoides</name>
    <name type="common">Giant roundworm</name>
    <dbReference type="NCBI Taxonomy" id="6252"/>
    <lineage>
        <taxon>Eukaryota</taxon>
        <taxon>Metazoa</taxon>
        <taxon>Ecdysozoa</taxon>
        <taxon>Nematoda</taxon>
        <taxon>Chromadorea</taxon>
        <taxon>Rhabditida</taxon>
        <taxon>Spirurina</taxon>
        <taxon>Ascaridomorpha</taxon>
        <taxon>Ascaridoidea</taxon>
        <taxon>Ascarididae</taxon>
        <taxon>Ascaris</taxon>
    </lineage>
</organism>